<dbReference type="EMBL" id="BAAADD010000008">
    <property type="protein sequence ID" value="GAA0580537.1"/>
    <property type="molecule type" value="Genomic_DNA"/>
</dbReference>
<name>A0ABP3Q7K8_9PROT</name>
<reference evidence="2" key="1">
    <citation type="journal article" date="2019" name="Int. J. Syst. Evol. Microbiol.">
        <title>The Global Catalogue of Microorganisms (GCM) 10K type strain sequencing project: providing services to taxonomists for standard genome sequencing and annotation.</title>
        <authorList>
            <consortium name="The Broad Institute Genomics Platform"/>
            <consortium name="The Broad Institute Genome Sequencing Center for Infectious Disease"/>
            <person name="Wu L."/>
            <person name="Ma J."/>
        </authorList>
    </citation>
    <scope>NUCLEOTIDE SEQUENCE [LARGE SCALE GENOMIC DNA]</scope>
    <source>
        <strain evidence="2">JCM 15089</strain>
    </source>
</reference>
<sequence length="56" mass="6189">MQSVTLDVEIFIGNALRQIAMEQHATLSANRANFPNGLYRTYLVVRAHDGNEDGIG</sequence>
<keyword evidence="2" id="KW-1185">Reference proteome</keyword>
<proteinExistence type="predicted"/>
<comment type="caution">
    <text evidence="1">The sequence shown here is derived from an EMBL/GenBank/DDBJ whole genome shotgun (WGS) entry which is preliminary data.</text>
</comment>
<evidence type="ECO:0000313" key="2">
    <source>
        <dbReference type="Proteomes" id="UP001499951"/>
    </source>
</evidence>
<evidence type="ECO:0000313" key="1">
    <source>
        <dbReference type="EMBL" id="GAA0580537.1"/>
    </source>
</evidence>
<accession>A0ABP3Q7K8</accession>
<gene>
    <name evidence="1" type="ORF">GCM10008942_31810</name>
</gene>
<organism evidence="1 2">
    <name type="scientific">Rhizomicrobium electricum</name>
    <dbReference type="NCBI Taxonomy" id="480070"/>
    <lineage>
        <taxon>Bacteria</taxon>
        <taxon>Pseudomonadati</taxon>
        <taxon>Pseudomonadota</taxon>
        <taxon>Alphaproteobacteria</taxon>
        <taxon>Micropepsales</taxon>
        <taxon>Micropepsaceae</taxon>
        <taxon>Rhizomicrobium</taxon>
    </lineage>
</organism>
<dbReference type="Proteomes" id="UP001499951">
    <property type="component" value="Unassembled WGS sequence"/>
</dbReference>
<protein>
    <submittedName>
        <fullName evidence="1">Uncharacterized protein</fullName>
    </submittedName>
</protein>